<keyword evidence="2 6" id="KW-0032">Aminotransferase</keyword>
<evidence type="ECO:0000256" key="2">
    <source>
        <dbReference type="ARBA" id="ARBA00022576"/>
    </source>
</evidence>
<protein>
    <submittedName>
        <fullName evidence="6">Valine--pyruvate transaminase</fullName>
        <ecNumber evidence="6">2.6.1.66</ecNumber>
    </submittedName>
</protein>
<accession>A0ABT4V0Y5</accession>
<dbReference type="GO" id="GO:0009042">
    <property type="term" value="F:valine-pyruvate transaminase activity"/>
    <property type="evidence" value="ECO:0007669"/>
    <property type="project" value="UniProtKB-EC"/>
</dbReference>
<sequence>MTAVSAPPIEKWQDVVPYLLAVDQGWHNLATGMPLELPAISDAVREAFRAAVADPSFTSRVTRYHGVHGDPELREQLAGRYAERFSLPVSGANVLITPGAQAAFHYISELMADRGKKVVLFGPEYPGYLTHRDVAYDMVPAEVVTEGDDEFRYVPPRGALSSDVGAVVVSRPSNPAGNVISDEALAELARECAEVGALLVVDNAYAPVVPGLAFRELGMPWADNVVLVQSFSKAALAGERLGFVIAPEPLIELFGGFQSQVATFPPQLVQLAVLILLRDDRYLELCHRDLRESYRQRHQLIREVLDARLQVPFRLHASDGGQFRWLHLPELETSTSELFHELKDRGVLIAPSAPFYLPHLHGEPHARRSVRIGVTATHTEIEQGLGILAEVVNAGR</sequence>
<dbReference type="CDD" id="cd00609">
    <property type="entry name" value="AAT_like"/>
    <property type="match status" value="1"/>
</dbReference>
<dbReference type="InterPro" id="IPR015421">
    <property type="entry name" value="PyrdxlP-dep_Trfase_major"/>
</dbReference>
<evidence type="ECO:0000313" key="7">
    <source>
        <dbReference type="Proteomes" id="UP001210380"/>
    </source>
</evidence>
<proteinExistence type="predicted"/>
<dbReference type="Proteomes" id="UP001210380">
    <property type="component" value="Unassembled WGS sequence"/>
</dbReference>
<keyword evidence="3 6" id="KW-0808">Transferase</keyword>
<name>A0ABT4V0Y5_9PSEU</name>
<feature type="domain" description="Aminotransferase class I/classII large" evidence="5">
    <location>
        <begin position="28"/>
        <end position="380"/>
    </location>
</feature>
<dbReference type="EC" id="2.6.1.66" evidence="6"/>
<dbReference type="EMBL" id="JAQGLA010000023">
    <property type="protein sequence ID" value="MDA3627069.1"/>
    <property type="molecule type" value="Genomic_DNA"/>
</dbReference>
<dbReference type="RefSeq" id="WP_270949711.1">
    <property type="nucleotide sequence ID" value="NZ_JAQGLA010000023.1"/>
</dbReference>
<reference evidence="6 7" key="1">
    <citation type="submission" date="2022-11" db="EMBL/GenBank/DDBJ databases">
        <title>Draft genome sequence of Saccharopolyspora sp. WRP15-2 isolated from rhizosphere soils of wild rice in Thailand.</title>
        <authorList>
            <person name="Duangmal K."/>
            <person name="Kammanee S."/>
            <person name="Muangham S."/>
        </authorList>
    </citation>
    <scope>NUCLEOTIDE SEQUENCE [LARGE SCALE GENOMIC DNA]</scope>
    <source>
        <strain evidence="6 7">WRP15-2</strain>
    </source>
</reference>
<gene>
    <name evidence="6" type="ORF">OU415_16615</name>
</gene>
<evidence type="ECO:0000256" key="1">
    <source>
        <dbReference type="ARBA" id="ARBA00001933"/>
    </source>
</evidence>
<dbReference type="PANTHER" id="PTHR42790:SF4">
    <property type="entry name" value="VALINE--PYRUVATE AMINOTRANSFERASE"/>
    <property type="match status" value="1"/>
</dbReference>
<comment type="caution">
    <text evidence="6">The sequence shown here is derived from an EMBL/GenBank/DDBJ whole genome shotgun (WGS) entry which is preliminary data.</text>
</comment>
<evidence type="ECO:0000256" key="3">
    <source>
        <dbReference type="ARBA" id="ARBA00022679"/>
    </source>
</evidence>
<evidence type="ECO:0000259" key="5">
    <source>
        <dbReference type="Pfam" id="PF00155"/>
    </source>
</evidence>
<dbReference type="Pfam" id="PF00155">
    <property type="entry name" value="Aminotran_1_2"/>
    <property type="match status" value="1"/>
</dbReference>
<dbReference type="SUPFAM" id="SSF53383">
    <property type="entry name" value="PLP-dependent transferases"/>
    <property type="match status" value="1"/>
</dbReference>
<comment type="cofactor">
    <cofactor evidence="1">
        <name>pyridoxal 5'-phosphate</name>
        <dbReference type="ChEBI" id="CHEBI:597326"/>
    </cofactor>
</comment>
<keyword evidence="7" id="KW-1185">Reference proteome</keyword>
<dbReference type="InterPro" id="IPR050859">
    <property type="entry name" value="Class-I_PLP-dep_aminotransf"/>
</dbReference>
<dbReference type="InterPro" id="IPR015424">
    <property type="entry name" value="PyrdxlP-dep_Trfase"/>
</dbReference>
<dbReference type="InterPro" id="IPR004839">
    <property type="entry name" value="Aminotransferase_I/II_large"/>
</dbReference>
<dbReference type="NCBIfam" id="NF006967">
    <property type="entry name" value="PRK09440.1-5"/>
    <property type="match status" value="1"/>
</dbReference>
<dbReference type="Gene3D" id="3.40.640.10">
    <property type="entry name" value="Type I PLP-dependent aspartate aminotransferase-like (Major domain)"/>
    <property type="match status" value="1"/>
</dbReference>
<keyword evidence="4" id="KW-0663">Pyridoxal phosphate</keyword>
<dbReference type="PANTHER" id="PTHR42790">
    <property type="entry name" value="AMINOTRANSFERASE"/>
    <property type="match status" value="1"/>
</dbReference>
<organism evidence="6 7">
    <name type="scientific">Saccharopolyspora oryzae</name>
    <dbReference type="NCBI Taxonomy" id="2997343"/>
    <lineage>
        <taxon>Bacteria</taxon>
        <taxon>Bacillati</taxon>
        <taxon>Actinomycetota</taxon>
        <taxon>Actinomycetes</taxon>
        <taxon>Pseudonocardiales</taxon>
        <taxon>Pseudonocardiaceae</taxon>
        <taxon>Saccharopolyspora</taxon>
    </lineage>
</organism>
<evidence type="ECO:0000313" key="6">
    <source>
        <dbReference type="EMBL" id="MDA3627069.1"/>
    </source>
</evidence>
<evidence type="ECO:0000256" key="4">
    <source>
        <dbReference type="ARBA" id="ARBA00022898"/>
    </source>
</evidence>